<proteinExistence type="inferred from homology"/>
<dbReference type="PANTHER" id="PTHR18952">
    <property type="entry name" value="CARBONIC ANHYDRASE"/>
    <property type="match status" value="1"/>
</dbReference>
<dbReference type="Pfam" id="PF00194">
    <property type="entry name" value="Carb_anhydrase"/>
    <property type="match status" value="1"/>
</dbReference>
<dbReference type="PANTHER" id="PTHR18952:SF233">
    <property type="entry name" value="CARBONIC ANHYDRASE 14"/>
    <property type="match status" value="1"/>
</dbReference>
<comment type="cofactor">
    <cofactor evidence="4">
        <name>Zn(2+)</name>
        <dbReference type="ChEBI" id="CHEBI:29105"/>
    </cofactor>
</comment>
<dbReference type="Gene3D" id="3.10.200.10">
    <property type="entry name" value="Alpha carbonic anhydrase"/>
    <property type="match status" value="1"/>
</dbReference>
<feature type="compositionally biased region" description="Polar residues" evidence="5">
    <location>
        <begin position="40"/>
        <end position="52"/>
    </location>
</feature>
<dbReference type="InterPro" id="IPR023561">
    <property type="entry name" value="Carbonic_anhydrase_a-class"/>
</dbReference>
<dbReference type="CDD" id="cd00326">
    <property type="entry name" value="alpha_CA"/>
    <property type="match status" value="1"/>
</dbReference>
<feature type="compositionally biased region" description="Basic and acidic residues" evidence="5">
    <location>
        <begin position="10"/>
        <end position="38"/>
    </location>
</feature>
<comment type="similarity">
    <text evidence="1 4">Belongs to the alpha-carbonic anhydrase family.</text>
</comment>
<dbReference type="InterPro" id="IPR018338">
    <property type="entry name" value="Carbonic_anhydrase_a-class_CS"/>
</dbReference>
<feature type="compositionally biased region" description="Basic residues" evidence="5">
    <location>
        <begin position="322"/>
        <end position="370"/>
    </location>
</feature>
<feature type="region of interest" description="Disordered" evidence="5">
    <location>
        <begin position="316"/>
        <end position="370"/>
    </location>
</feature>
<dbReference type="PROSITE" id="PS00162">
    <property type="entry name" value="ALPHA_CA_1"/>
    <property type="match status" value="1"/>
</dbReference>
<evidence type="ECO:0000313" key="8">
    <source>
        <dbReference type="Proteomes" id="UP000466442"/>
    </source>
</evidence>
<evidence type="ECO:0000256" key="2">
    <source>
        <dbReference type="ARBA" id="ARBA00022723"/>
    </source>
</evidence>
<dbReference type="GO" id="GO:0004089">
    <property type="term" value="F:carbonate dehydratase activity"/>
    <property type="evidence" value="ECO:0007669"/>
    <property type="project" value="UniProtKB-UniRule"/>
</dbReference>
<keyword evidence="8" id="KW-1185">Reference proteome</keyword>
<sequence length="370" mass="41769">MSESEDVESGGDKIKEGSRRHEGNRNDDSPTGDNRDVSPNDDNLNDVSPNDDSPNRPGSRHRALRDSKDFLESPIDLCINSIDQSEMIPLQWENYQSNPLFLKMTNTTNTVVLNGLYPTRFVPTLNGGPLPSPYKFVQLHFHWGERDDLGSEHQVEGEAFPLEAHVVLYKSDYGDYEIAKSMEDGIIILVYMFQIQQNSRILEFTKHLPKLKDPYSQIPLDTVSLESFLPPLIADYILYFGYMASSCKHGVFWLISRTTLAVTEAEMEDFRKISGSAGASIGHNFREIKPTLDRAIFMVNAEKDMKRVLHVLLQGKSQTAKSKGRRESKRGSRRASRKASKRSSKVAKRSSKVAKRSSKVAKRSSKVAKK</sequence>
<evidence type="ECO:0000256" key="3">
    <source>
        <dbReference type="ARBA" id="ARBA00022833"/>
    </source>
</evidence>
<dbReference type="GO" id="GO:0005737">
    <property type="term" value="C:cytoplasm"/>
    <property type="evidence" value="ECO:0007669"/>
    <property type="project" value="TreeGrafter"/>
</dbReference>
<dbReference type="GO" id="GO:0008270">
    <property type="term" value="F:zinc ion binding"/>
    <property type="evidence" value="ECO:0007669"/>
    <property type="project" value="UniProtKB-UniRule"/>
</dbReference>
<dbReference type="SMART" id="SM01057">
    <property type="entry name" value="Carb_anhydrase"/>
    <property type="match status" value="1"/>
</dbReference>
<accession>A0A8S9WVF4</accession>
<feature type="domain" description="Alpha-carbonic anhydrase" evidence="6">
    <location>
        <begin position="45"/>
        <end position="300"/>
    </location>
</feature>
<dbReference type="InterPro" id="IPR036398">
    <property type="entry name" value="CA_dom_sf"/>
</dbReference>
<dbReference type="InterPro" id="IPR001148">
    <property type="entry name" value="CA_dom"/>
</dbReference>
<dbReference type="PROSITE" id="PS51144">
    <property type="entry name" value="ALPHA_CA_2"/>
    <property type="match status" value="1"/>
</dbReference>
<reference evidence="7" key="1">
    <citation type="journal article" date="2021" name="Mol. Ecol. Resour.">
        <title>Apolygus lucorum genome provides insights into omnivorousness and mesophyll feeding.</title>
        <authorList>
            <person name="Liu Y."/>
            <person name="Liu H."/>
            <person name="Wang H."/>
            <person name="Huang T."/>
            <person name="Liu B."/>
            <person name="Yang B."/>
            <person name="Yin L."/>
            <person name="Li B."/>
            <person name="Zhang Y."/>
            <person name="Zhang S."/>
            <person name="Jiang F."/>
            <person name="Zhang X."/>
            <person name="Ren Y."/>
            <person name="Wang B."/>
            <person name="Wang S."/>
            <person name="Lu Y."/>
            <person name="Wu K."/>
            <person name="Fan W."/>
            <person name="Wang G."/>
        </authorList>
    </citation>
    <scope>NUCLEOTIDE SEQUENCE</scope>
    <source>
        <strain evidence="7">12Hb</strain>
    </source>
</reference>
<evidence type="ECO:0000256" key="1">
    <source>
        <dbReference type="ARBA" id="ARBA00010718"/>
    </source>
</evidence>
<dbReference type="OrthoDB" id="429145at2759"/>
<dbReference type="Proteomes" id="UP000466442">
    <property type="component" value="Unassembled WGS sequence"/>
</dbReference>
<keyword evidence="4" id="KW-0456">Lyase</keyword>
<keyword evidence="2 4" id="KW-0479">Metal-binding</keyword>
<evidence type="ECO:0000259" key="6">
    <source>
        <dbReference type="PROSITE" id="PS51144"/>
    </source>
</evidence>
<evidence type="ECO:0000256" key="4">
    <source>
        <dbReference type="RuleBase" id="RU367011"/>
    </source>
</evidence>
<comment type="catalytic activity">
    <reaction evidence="4">
        <text>hydrogencarbonate + H(+) = CO2 + H2O</text>
        <dbReference type="Rhea" id="RHEA:10748"/>
        <dbReference type="ChEBI" id="CHEBI:15377"/>
        <dbReference type="ChEBI" id="CHEBI:15378"/>
        <dbReference type="ChEBI" id="CHEBI:16526"/>
        <dbReference type="ChEBI" id="CHEBI:17544"/>
        <dbReference type="EC" id="4.2.1.1"/>
    </reaction>
</comment>
<organism evidence="7 8">
    <name type="scientific">Apolygus lucorum</name>
    <name type="common">Small green plant bug</name>
    <name type="synonym">Lygocoris lucorum</name>
    <dbReference type="NCBI Taxonomy" id="248454"/>
    <lineage>
        <taxon>Eukaryota</taxon>
        <taxon>Metazoa</taxon>
        <taxon>Ecdysozoa</taxon>
        <taxon>Arthropoda</taxon>
        <taxon>Hexapoda</taxon>
        <taxon>Insecta</taxon>
        <taxon>Pterygota</taxon>
        <taxon>Neoptera</taxon>
        <taxon>Paraneoptera</taxon>
        <taxon>Hemiptera</taxon>
        <taxon>Heteroptera</taxon>
        <taxon>Panheteroptera</taxon>
        <taxon>Cimicomorpha</taxon>
        <taxon>Miridae</taxon>
        <taxon>Mirini</taxon>
        <taxon>Apolygus</taxon>
    </lineage>
</organism>
<evidence type="ECO:0000313" key="7">
    <source>
        <dbReference type="EMBL" id="KAF6200673.1"/>
    </source>
</evidence>
<dbReference type="AlphaFoldDB" id="A0A8S9WVF4"/>
<feature type="region of interest" description="Disordered" evidence="5">
    <location>
        <begin position="1"/>
        <end position="67"/>
    </location>
</feature>
<keyword evidence="3 4" id="KW-0862">Zinc</keyword>
<comment type="function">
    <text evidence="4">Reversible hydration of carbon dioxide.</text>
</comment>
<name>A0A8S9WVF4_APOLU</name>
<evidence type="ECO:0000256" key="5">
    <source>
        <dbReference type="SAM" id="MobiDB-lite"/>
    </source>
</evidence>
<protein>
    <recommendedName>
        <fullName evidence="4">Carbonic anhydrase</fullName>
        <ecNumber evidence="4">4.2.1.1</ecNumber>
    </recommendedName>
</protein>
<comment type="caution">
    <text evidence="7">The sequence shown here is derived from an EMBL/GenBank/DDBJ whole genome shotgun (WGS) entry which is preliminary data.</text>
</comment>
<dbReference type="EC" id="4.2.1.1" evidence="4"/>
<gene>
    <name evidence="7" type="ORF">GE061_005116</name>
</gene>
<dbReference type="EMBL" id="WIXP02000013">
    <property type="protein sequence ID" value="KAF6200673.1"/>
    <property type="molecule type" value="Genomic_DNA"/>
</dbReference>
<dbReference type="SUPFAM" id="SSF51069">
    <property type="entry name" value="Carbonic anhydrase"/>
    <property type="match status" value="1"/>
</dbReference>